<evidence type="ECO:0000256" key="1">
    <source>
        <dbReference type="SAM" id="SignalP"/>
    </source>
</evidence>
<name>A0AAD1XMB7_EUPCR</name>
<comment type="caution">
    <text evidence="2">The sequence shown here is derived from an EMBL/GenBank/DDBJ whole genome shotgun (WGS) entry which is preliminary data.</text>
</comment>
<dbReference type="AlphaFoldDB" id="A0AAD1XMB7"/>
<evidence type="ECO:0008006" key="4">
    <source>
        <dbReference type="Google" id="ProtNLM"/>
    </source>
</evidence>
<feature type="chain" id="PRO_5042186049" description="ATP synthase F0 subunit 8" evidence="1">
    <location>
        <begin position="24"/>
        <end position="87"/>
    </location>
</feature>
<accession>A0AAD1XMB7</accession>
<organism evidence="2 3">
    <name type="scientific">Euplotes crassus</name>
    <dbReference type="NCBI Taxonomy" id="5936"/>
    <lineage>
        <taxon>Eukaryota</taxon>
        <taxon>Sar</taxon>
        <taxon>Alveolata</taxon>
        <taxon>Ciliophora</taxon>
        <taxon>Intramacronucleata</taxon>
        <taxon>Spirotrichea</taxon>
        <taxon>Hypotrichia</taxon>
        <taxon>Euplotida</taxon>
        <taxon>Euplotidae</taxon>
        <taxon>Moneuplotes</taxon>
    </lineage>
</organism>
<dbReference type="Proteomes" id="UP001295684">
    <property type="component" value="Unassembled WGS sequence"/>
</dbReference>
<proteinExistence type="predicted"/>
<dbReference type="EMBL" id="CAMPGE010016798">
    <property type="protein sequence ID" value="CAI2375333.1"/>
    <property type="molecule type" value="Genomic_DNA"/>
</dbReference>
<keyword evidence="3" id="KW-1185">Reference proteome</keyword>
<gene>
    <name evidence="2" type="ORF">ECRASSUSDP1_LOCUS16695</name>
</gene>
<evidence type="ECO:0000313" key="3">
    <source>
        <dbReference type="Proteomes" id="UP001295684"/>
    </source>
</evidence>
<feature type="signal peptide" evidence="1">
    <location>
        <begin position="1"/>
        <end position="23"/>
    </location>
</feature>
<keyword evidence="1" id="KW-0732">Signal</keyword>
<reference evidence="2" key="1">
    <citation type="submission" date="2023-07" db="EMBL/GenBank/DDBJ databases">
        <authorList>
            <consortium name="AG Swart"/>
            <person name="Singh M."/>
            <person name="Singh A."/>
            <person name="Seah K."/>
            <person name="Emmerich C."/>
        </authorList>
    </citation>
    <scope>NUCLEOTIDE SEQUENCE</scope>
    <source>
        <strain evidence="2">DP1</strain>
    </source>
</reference>
<protein>
    <recommendedName>
        <fullName evidence="4">ATP synthase F0 subunit 8</fullName>
    </recommendedName>
</protein>
<evidence type="ECO:0000313" key="2">
    <source>
        <dbReference type="EMBL" id="CAI2375333.1"/>
    </source>
</evidence>
<sequence>MGLLINIFFLLKIFYQFLQRKQSKKVEARTRSKVVVLKEEEKANFHNKVVPKMNNLRKGANIQSPSKLISSLPEEEKSKVSSLKSFL</sequence>